<keyword evidence="3" id="KW-0862">Zinc</keyword>
<evidence type="ECO:0000256" key="4">
    <source>
        <dbReference type="PROSITE-ProRule" id="PRU00508"/>
    </source>
</evidence>
<feature type="domain" description="UBR-type" evidence="5">
    <location>
        <begin position="47"/>
        <end position="115"/>
    </location>
</feature>
<organism evidence="6 7">
    <name type="scientific">Paramecium pentaurelia</name>
    <dbReference type="NCBI Taxonomy" id="43138"/>
    <lineage>
        <taxon>Eukaryota</taxon>
        <taxon>Sar</taxon>
        <taxon>Alveolata</taxon>
        <taxon>Ciliophora</taxon>
        <taxon>Intramacronucleata</taxon>
        <taxon>Oligohymenophorea</taxon>
        <taxon>Peniculida</taxon>
        <taxon>Parameciidae</taxon>
        <taxon>Paramecium</taxon>
    </lineage>
</organism>
<evidence type="ECO:0000313" key="6">
    <source>
        <dbReference type="EMBL" id="CAD8149982.1"/>
    </source>
</evidence>
<feature type="zinc finger region" description="UBR-type" evidence="4">
    <location>
        <begin position="47"/>
        <end position="115"/>
    </location>
</feature>
<keyword evidence="2" id="KW-0863">Zinc-finger</keyword>
<dbReference type="PANTHER" id="PTHR38924">
    <property type="entry name" value="ASPARAGINE AND ASPARTATE RICH PROTEIN 1"/>
    <property type="match status" value="1"/>
</dbReference>
<evidence type="ECO:0000256" key="1">
    <source>
        <dbReference type="ARBA" id="ARBA00022723"/>
    </source>
</evidence>
<reference evidence="6" key="1">
    <citation type="submission" date="2021-01" db="EMBL/GenBank/DDBJ databases">
        <authorList>
            <consortium name="Genoscope - CEA"/>
            <person name="William W."/>
        </authorList>
    </citation>
    <scope>NUCLEOTIDE SEQUENCE</scope>
</reference>
<dbReference type="Proteomes" id="UP000689195">
    <property type="component" value="Unassembled WGS sequence"/>
</dbReference>
<evidence type="ECO:0000313" key="7">
    <source>
        <dbReference type="Proteomes" id="UP000689195"/>
    </source>
</evidence>
<evidence type="ECO:0000259" key="5">
    <source>
        <dbReference type="PROSITE" id="PS51157"/>
    </source>
</evidence>
<dbReference type="OrthoDB" id="298156at2759"/>
<sequence>MKSLIEKLDQRCNHYDKDLEDQDIFAIFISNQQSHLNFIQQTKVPKFQCQNTIEKGEIVFQCFTCSKNIQNMICQECFDFEKHKGHQFFPTTIQGICDCGNTDIFKECLCSIHNQKHQSEINQNQKIPQDLCQNIEQFIRAFAILFEQYSIQISKQIHQFPTTLLVLYDFSLNQNLSKLEKLIVSKFQISNYYELICKTRFLFEIFYLGIDFIIDNNPTLQNFVSYLFQLPFQQNPQYSILESILQNYGFIEPLLEYFELNFNLSGLILKLFKNQFKQSFIQLCFKKFQSFTSYVKIIVTPNSDIIQHSIKQIENLMGDEEYISDNDGIVQGLIKQTEQYFQALQTSKLVNVDVNNCELLEYLSSIQDISILNEYVFGNYTYELFKMIQKQYQYLHTPNEQWMNPPTQPLEFMDTQLQQKELGELCMIQFQQILGKDFNLFMNQNVNKKILKNYQMNDHIITTLINSLSEAFPSVYQSYKGDYSFRVIDKENMLVYIDFQGYALDIINLTIQNFFSSKLSTKQFQTNFINLLIVKCYNFIKLKRNIFPSLDQEIKQFYDQQLNKMNQTNDQKSFLLKSMCIHLFKNASLLDKMFIIFLYVHFCQKEYKNPADFRSYLSDLLEEPIEIIKNNLQKILQRCIQTFTTIYYTEDPDVIQDYFGISSTKICFKSESIDTAFGKLYLFLFDSIGLSDIYQAFQVIQVPTIGQTCEITYEYFMRMMTSDLDVFNICITYFEKDDNLPNILQQALQKLIQNILASSSYYLYSTIMIKFQTMGISISSNLEKHILKFCYFDTSVNKLTLKKEYKQIYDPNLFILDQELRQLLLQLLQSKLMTQRVLTFGNGLEYDIQQFNQPDYHYLRKNILQVMCSIPSIFQSFNLISQGFIQTQIFIQFIYYQLICANYFYKNDLQIQTQNILNQLQNLRDNQKLQEYQVDFELLILLMQKQSFNGDIPNLSPSNIFLQKAKASKSHYRLKYDKMKSSKFIQNLMNQHLLNDVKQQKCDFCQLELQSNKVMLIFLSNRIPANNYSIIPQIIEQASNNSIYSPAISIENCIHKYHDNCFQQFFGDLFQKKSSNLPEWQKYNCPICLKCFNIQMPMDENMNNQQLQSFNQYLLQVVKQLHKNQAIYQQYQNNELLILVEIYLELIINLIQNLFINVKEFQQLDQHLILKQLINFLSLTIENYKICGWTHNLNYNFQSGKSILIFLLNAIDKHIIKAQNSDILKAEILKLATKFYHNYSQEMEILCQCFGIQLNLKEESKKNKDYQLQLKDEFAEYYMKLQIHIRNQIINILGQNFQQFHDKYFSKLCHYCKSYNKQFSKSEDILVCILCSKVFCLKNCSNQGYGNLNMHAQQEHDSQSIYVSLINGKLTYVSVPHSNYSQRILYINQRHGNPIRNESYNLLNENWKDFVIDQNKVKEIADIIIKNTLQIGFTMLQTNISYFHYSGEL</sequence>
<dbReference type="PROSITE" id="PS51157">
    <property type="entry name" value="ZF_UBR"/>
    <property type="match status" value="1"/>
</dbReference>
<name>A0A8S1TG20_9CILI</name>
<dbReference type="PANTHER" id="PTHR38924:SF2">
    <property type="entry name" value="CHROMOSOME UNDETERMINED SCAFFOLD_10, WHOLE GENOME SHOTGUN SEQUENCE"/>
    <property type="match status" value="1"/>
</dbReference>
<proteinExistence type="predicted"/>
<dbReference type="Pfam" id="PF02207">
    <property type="entry name" value="zf-UBR"/>
    <property type="match status" value="1"/>
</dbReference>
<protein>
    <recommendedName>
        <fullName evidence="5">UBR-type domain-containing protein</fullName>
    </recommendedName>
</protein>
<dbReference type="GO" id="GO:0008270">
    <property type="term" value="F:zinc ion binding"/>
    <property type="evidence" value="ECO:0007669"/>
    <property type="project" value="UniProtKB-KW"/>
</dbReference>
<dbReference type="CDD" id="cd19670">
    <property type="entry name" value="UBR-box_UBR1_2_3"/>
    <property type="match status" value="1"/>
</dbReference>
<evidence type="ECO:0000256" key="3">
    <source>
        <dbReference type="ARBA" id="ARBA00022833"/>
    </source>
</evidence>
<comment type="caution">
    <text evidence="6">The sequence shown here is derived from an EMBL/GenBank/DDBJ whole genome shotgun (WGS) entry which is preliminary data.</text>
</comment>
<dbReference type="SMART" id="SM00396">
    <property type="entry name" value="ZnF_UBR1"/>
    <property type="match status" value="1"/>
</dbReference>
<evidence type="ECO:0000256" key="2">
    <source>
        <dbReference type="ARBA" id="ARBA00022771"/>
    </source>
</evidence>
<keyword evidence="1" id="KW-0479">Metal-binding</keyword>
<dbReference type="EMBL" id="CAJJDO010000020">
    <property type="protein sequence ID" value="CAD8149982.1"/>
    <property type="molecule type" value="Genomic_DNA"/>
</dbReference>
<keyword evidence="7" id="KW-1185">Reference proteome</keyword>
<gene>
    <name evidence="6" type="ORF">PPENT_87.1.T0200031</name>
</gene>
<dbReference type="InterPro" id="IPR003126">
    <property type="entry name" value="Znf_UBR"/>
</dbReference>
<accession>A0A8S1TG20</accession>